<evidence type="ECO:0000313" key="11">
    <source>
        <dbReference type="Proteomes" id="UP000664859"/>
    </source>
</evidence>
<dbReference type="PANTHER" id="PTHR10993">
    <property type="entry name" value="OCTANOYLTRANSFERASE"/>
    <property type="match status" value="1"/>
</dbReference>
<keyword evidence="5" id="KW-0012">Acyltransferase</keyword>
<dbReference type="GO" id="GO:0033819">
    <property type="term" value="F:lipoyl(octanoyl) transferase activity"/>
    <property type="evidence" value="ECO:0007669"/>
    <property type="project" value="UniProtKB-EC"/>
</dbReference>
<gene>
    <name evidence="10" type="ORF">JKP88DRAFT_313912</name>
</gene>
<reference evidence="10" key="1">
    <citation type="submission" date="2021-02" db="EMBL/GenBank/DDBJ databases">
        <title>First Annotated Genome of the Yellow-green Alga Tribonema minus.</title>
        <authorList>
            <person name="Mahan K.M."/>
        </authorList>
    </citation>
    <scope>NUCLEOTIDE SEQUENCE</scope>
    <source>
        <strain evidence="10">UTEX B ZZ1240</strain>
    </source>
</reference>
<accession>A0A836CFQ0</accession>
<feature type="binding site" evidence="7">
    <location>
        <begin position="134"/>
        <end position="136"/>
    </location>
    <ligand>
        <name>substrate</name>
    </ligand>
</feature>
<dbReference type="Pfam" id="PF21948">
    <property type="entry name" value="LplA-B_cat"/>
    <property type="match status" value="1"/>
</dbReference>
<dbReference type="OrthoDB" id="19908at2759"/>
<evidence type="ECO:0000256" key="7">
    <source>
        <dbReference type="PIRSR" id="PIRSR016262-2"/>
    </source>
</evidence>
<dbReference type="Proteomes" id="UP000664859">
    <property type="component" value="Unassembled WGS sequence"/>
</dbReference>
<dbReference type="HAMAP" id="MF_00013">
    <property type="entry name" value="LipB"/>
    <property type="match status" value="1"/>
</dbReference>
<feature type="site" description="Lowers pKa of active site Cys" evidence="8">
    <location>
        <position position="131"/>
    </location>
</feature>
<keyword evidence="4" id="KW-0808">Transferase</keyword>
<comment type="caution">
    <text evidence="10">The sequence shown here is derived from an EMBL/GenBank/DDBJ whole genome shotgun (WGS) entry which is preliminary data.</text>
</comment>
<evidence type="ECO:0000256" key="3">
    <source>
        <dbReference type="ARBA" id="ARBA00012334"/>
    </source>
</evidence>
<dbReference type="AlphaFoldDB" id="A0A836CFQ0"/>
<keyword evidence="10" id="KW-0436">Ligase</keyword>
<dbReference type="PIRSF" id="PIRSF016262">
    <property type="entry name" value="LPLase"/>
    <property type="match status" value="1"/>
</dbReference>
<evidence type="ECO:0000313" key="10">
    <source>
        <dbReference type="EMBL" id="KAG5184810.1"/>
    </source>
</evidence>
<evidence type="ECO:0000256" key="8">
    <source>
        <dbReference type="PIRSR" id="PIRSR016262-3"/>
    </source>
</evidence>
<feature type="binding site" evidence="7">
    <location>
        <begin position="147"/>
        <end position="149"/>
    </location>
    <ligand>
        <name>substrate</name>
    </ligand>
</feature>
<dbReference type="Gene3D" id="3.30.930.10">
    <property type="entry name" value="Bira Bifunctional Protein, Domain 2"/>
    <property type="match status" value="1"/>
</dbReference>
<dbReference type="PROSITE" id="PS01313">
    <property type="entry name" value="LIPB"/>
    <property type="match status" value="1"/>
</dbReference>
<comment type="pathway">
    <text evidence="1">Protein modification; protein lipoylation via endogenous pathway; protein N(6)-(lipoyl)lysine from octanoyl-[acyl-carrier-protein]: step 1/2.</text>
</comment>
<proteinExistence type="inferred from homology"/>
<comment type="similarity">
    <text evidence="2">Belongs to the LipB family.</text>
</comment>
<evidence type="ECO:0000256" key="5">
    <source>
        <dbReference type="ARBA" id="ARBA00023315"/>
    </source>
</evidence>
<protein>
    <recommendedName>
        <fullName evidence="3">lipoyl(octanoyl) transferase</fullName>
        <ecNumber evidence="3">2.3.1.181</ecNumber>
    </recommendedName>
</protein>
<dbReference type="InterPro" id="IPR045864">
    <property type="entry name" value="aa-tRNA-synth_II/BPL/LPL"/>
</dbReference>
<feature type="domain" description="BPL/LPL catalytic" evidence="9">
    <location>
        <begin position="25"/>
        <end position="204"/>
    </location>
</feature>
<dbReference type="CDD" id="cd16444">
    <property type="entry name" value="LipB"/>
    <property type="match status" value="1"/>
</dbReference>
<dbReference type="NCBIfam" id="NF010925">
    <property type="entry name" value="PRK14345.1"/>
    <property type="match status" value="1"/>
</dbReference>
<dbReference type="GO" id="GO:0016874">
    <property type="term" value="F:ligase activity"/>
    <property type="evidence" value="ECO:0007669"/>
    <property type="project" value="UniProtKB-KW"/>
</dbReference>
<keyword evidence="11" id="KW-1185">Reference proteome</keyword>
<dbReference type="GO" id="GO:0009249">
    <property type="term" value="P:protein lipoylation"/>
    <property type="evidence" value="ECO:0007669"/>
    <property type="project" value="InterPro"/>
</dbReference>
<evidence type="ECO:0000256" key="6">
    <source>
        <dbReference type="PIRSR" id="PIRSR016262-1"/>
    </source>
</evidence>
<feature type="binding site" evidence="7">
    <location>
        <begin position="67"/>
        <end position="74"/>
    </location>
    <ligand>
        <name>substrate</name>
    </ligand>
</feature>
<dbReference type="InterPro" id="IPR020605">
    <property type="entry name" value="Octanoyltransferase_CS"/>
</dbReference>
<dbReference type="InterPro" id="IPR004143">
    <property type="entry name" value="BPL_LPL_catalytic"/>
</dbReference>
<dbReference type="UniPathway" id="UPA00538">
    <property type="reaction ID" value="UER00592"/>
</dbReference>
<evidence type="ECO:0000259" key="9">
    <source>
        <dbReference type="PROSITE" id="PS51733"/>
    </source>
</evidence>
<dbReference type="NCBIfam" id="TIGR00214">
    <property type="entry name" value="lipB"/>
    <property type="match status" value="1"/>
</dbReference>
<dbReference type="PANTHER" id="PTHR10993:SF7">
    <property type="entry name" value="LIPOYLTRANSFERASE 2, MITOCHONDRIAL-RELATED"/>
    <property type="match status" value="1"/>
</dbReference>
<evidence type="ECO:0000256" key="1">
    <source>
        <dbReference type="ARBA" id="ARBA00004821"/>
    </source>
</evidence>
<name>A0A836CFQ0_9STRA</name>
<dbReference type="InterPro" id="IPR000544">
    <property type="entry name" value="Octanoyltransferase"/>
</dbReference>
<dbReference type="EC" id="2.3.1.181" evidence="3"/>
<dbReference type="EMBL" id="JAFCMP010000150">
    <property type="protein sequence ID" value="KAG5184810.1"/>
    <property type="molecule type" value="Genomic_DNA"/>
</dbReference>
<sequence length="226" mass="24501">MAWAEYLYSSDSERLLERRLAPGGESLRDCLLLVQHPPVYTLGTGSTQDHLKFNIEDSPFEIFRVERGGEVTYHGPGQVVLYPLLDLRCYKQDVHWYMRALEEVVIRALAKLGVRGERIAGLTGVWVGGAKVAAIGVKIRRWHTMHGLALNVHPDLAHFRHIVPCGIGARPVGSLEQLVAGGVTARRASAALLDAFAEVFDAELQVEEVDGDAAAAVAQAEAAGGG</sequence>
<organism evidence="10 11">
    <name type="scientific">Tribonema minus</name>
    <dbReference type="NCBI Taxonomy" id="303371"/>
    <lineage>
        <taxon>Eukaryota</taxon>
        <taxon>Sar</taxon>
        <taxon>Stramenopiles</taxon>
        <taxon>Ochrophyta</taxon>
        <taxon>PX clade</taxon>
        <taxon>Xanthophyceae</taxon>
        <taxon>Tribonematales</taxon>
        <taxon>Tribonemataceae</taxon>
        <taxon>Tribonema</taxon>
    </lineage>
</organism>
<dbReference type="PROSITE" id="PS51733">
    <property type="entry name" value="BPL_LPL_CATALYTIC"/>
    <property type="match status" value="1"/>
</dbReference>
<evidence type="ECO:0000256" key="4">
    <source>
        <dbReference type="ARBA" id="ARBA00022679"/>
    </source>
</evidence>
<evidence type="ECO:0000256" key="2">
    <source>
        <dbReference type="ARBA" id="ARBA00007907"/>
    </source>
</evidence>
<feature type="active site" description="Acyl-thioester intermediate" evidence="6">
    <location>
        <position position="165"/>
    </location>
</feature>
<dbReference type="SUPFAM" id="SSF55681">
    <property type="entry name" value="Class II aaRS and biotin synthetases"/>
    <property type="match status" value="1"/>
</dbReference>